<comment type="caution">
    <text evidence="2">The sequence shown here is derived from an EMBL/GenBank/DDBJ whole genome shotgun (WGS) entry which is preliminary data.</text>
</comment>
<evidence type="ECO:0000313" key="2">
    <source>
        <dbReference type="EMBL" id="MBP2413135.1"/>
    </source>
</evidence>
<dbReference type="EMBL" id="JAGIOI010000001">
    <property type="protein sequence ID" value="MBP2413135.1"/>
    <property type="molecule type" value="Genomic_DNA"/>
</dbReference>
<keyword evidence="3" id="KW-1185">Reference proteome</keyword>
<feature type="region of interest" description="Disordered" evidence="1">
    <location>
        <begin position="174"/>
        <end position="199"/>
    </location>
</feature>
<accession>A0ABS4YXB6</accession>
<name>A0ABS4YXB6_9MICC</name>
<gene>
    <name evidence="2" type="ORF">JOF48_001934</name>
</gene>
<feature type="compositionally biased region" description="Polar residues" evidence="1">
    <location>
        <begin position="180"/>
        <end position="190"/>
    </location>
</feature>
<dbReference type="RefSeq" id="WP_209680177.1">
    <property type="nucleotide sequence ID" value="NZ_JAGIOI010000001.1"/>
</dbReference>
<evidence type="ECO:0000256" key="1">
    <source>
        <dbReference type="SAM" id="MobiDB-lite"/>
    </source>
</evidence>
<dbReference type="Proteomes" id="UP000711614">
    <property type="component" value="Unassembled WGS sequence"/>
</dbReference>
<evidence type="ECO:0000313" key="3">
    <source>
        <dbReference type="Proteomes" id="UP000711614"/>
    </source>
</evidence>
<sequence length="199" mass="21625">MNTQEPSNALNPSPAAVVELVESLVAGMWPRSDFDRKTWFDTHGLVSGAPWDEASAAPAVAHYSLRTPLAGGEISSSWSSYGARFLGISMQLYSSMQTDNPSTQEGYEDIHSRLAGLYGEGSNPWRDPVVQACVWNVNGRRIVIRFFNLQHSGVMVSVDDAGLASASEAAARRRMEPAHWNSSAEGSSPFNIPRIGREA</sequence>
<protein>
    <submittedName>
        <fullName evidence="2">Uncharacterized protein</fullName>
    </submittedName>
</protein>
<reference evidence="2 3" key="1">
    <citation type="submission" date="2021-03" db="EMBL/GenBank/DDBJ databases">
        <title>Sequencing the genomes of 1000 actinobacteria strains.</title>
        <authorList>
            <person name="Klenk H.-P."/>
        </authorList>
    </citation>
    <scope>NUCLEOTIDE SEQUENCE [LARGE SCALE GENOMIC DNA]</scope>
    <source>
        <strain evidence="2 3">DSM 16005</strain>
    </source>
</reference>
<proteinExistence type="predicted"/>
<organism evidence="2 3">
    <name type="scientific">Arthrobacter stackebrandtii</name>
    <dbReference type="NCBI Taxonomy" id="272161"/>
    <lineage>
        <taxon>Bacteria</taxon>
        <taxon>Bacillati</taxon>
        <taxon>Actinomycetota</taxon>
        <taxon>Actinomycetes</taxon>
        <taxon>Micrococcales</taxon>
        <taxon>Micrococcaceae</taxon>
        <taxon>Arthrobacter</taxon>
    </lineage>
</organism>